<evidence type="ECO:0000256" key="2">
    <source>
        <dbReference type="ARBA" id="ARBA00023125"/>
    </source>
</evidence>
<dbReference type="GO" id="GO:0006355">
    <property type="term" value="P:regulation of DNA-templated transcription"/>
    <property type="evidence" value="ECO:0007669"/>
    <property type="project" value="InterPro"/>
</dbReference>
<dbReference type="Gene3D" id="1.10.10.10">
    <property type="entry name" value="Winged helix-like DNA-binding domain superfamily/Winged helix DNA-binding domain"/>
    <property type="match status" value="1"/>
</dbReference>
<dbReference type="Gene3D" id="2.60.120.10">
    <property type="entry name" value="Jelly Rolls"/>
    <property type="match status" value="1"/>
</dbReference>
<accession>A0A7W6D2T4</accession>
<evidence type="ECO:0000313" key="5">
    <source>
        <dbReference type="EMBL" id="MBB3975715.1"/>
    </source>
</evidence>
<proteinExistence type="predicted"/>
<dbReference type="SUPFAM" id="SSF46785">
    <property type="entry name" value="Winged helix' DNA-binding domain"/>
    <property type="match status" value="1"/>
</dbReference>
<dbReference type="EMBL" id="JACIEE010000002">
    <property type="protein sequence ID" value="MBB3975715.1"/>
    <property type="molecule type" value="Genomic_DNA"/>
</dbReference>
<dbReference type="GO" id="GO:0003677">
    <property type="term" value="F:DNA binding"/>
    <property type="evidence" value="ECO:0007669"/>
    <property type="project" value="UniProtKB-KW"/>
</dbReference>
<dbReference type="InterPro" id="IPR036390">
    <property type="entry name" value="WH_DNA-bd_sf"/>
</dbReference>
<comment type="caution">
    <text evidence="5">The sequence shown here is derived from an EMBL/GenBank/DDBJ whole genome shotgun (WGS) entry which is preliminary data.</text>
</comment>
<evidence type="ECO:0000313" key="6">
    <source>
        <dbReference type="Proteomes" id="UP000574761"/>
    </source>
</evidence>
<keyword evidence="2" id="KW-0238">DNA-binding</keyword>
<dbReference type="InterPro" id="IPR018490">
    <property type="entry name" value="cNMP-bd_dom_sf"/>
</dbReference>
<evidence type="ECO:0000256" key="1">
    <source>
        <dbReference type="ARBA" id="ARBA00023015"/>
    </source>
</evidence>
<dbReference type="SUPFAM" id="SSF51206">
    <property type="entry name" value="cAMP-binding domain-like"/>
    <property type="match status" value="1"/>
</dbReference>
<dbReference type="InterPro" id="IPR036388">
    <property type="entry name" value="WH-like_DNA-bd_sf"/>
</dbReference>
<keyword evidence="3" id="KW-0804">Transcription</keyword>
<dbReference type="Proteomes" id="UP000574761">
    <property type="component" value="Unassembled WGS sequence"/>
</dbReference>
<organism evidence="5 6">
    <name type="scientific">Mycoplana azooxidifex</name>
    <dbReference type="NCBI Taxonomy" id="1636188"/>
    <lineage>
        <taxon>Bacteria</taxon>
        <taxon>Pseudomonadati</taxon>
        <taxon>Pseudomonadota</taxon>
        <taxon>Alphaproteobacteria</taxon>
        <taxon>Hyphomicrobiales</taxon>
        <taxon>Rhizobiaceae</taxon>
        <taxon>Mycoplana</taxon>
    </lineage>
</organism>
<evidence type="ECO:0000259" key="4">
    <source>
        <dbReference type="Pfam" id="PF13545"/>
    </source>
</evidence>
<dbReference type="RefSeq" id="WP_183799690.1">
    <property type="nucleotide sequence ID" value="NZ_JACIEE010000002.1"/>
</dbReference>
<reference evidence="5 6" key="1">
    <citation type="submission" date="2020-08" db="EMBL/GenBank/DDBJ databases">
        <title>Genomic Encyclopedia of Type Strains, Phase IV (KMG-IV): sequencing the most valuable type-strain genomes for metagenomic binning, comparative biology and taxonomic classification.</title>
        <authorList>
            <person name="Goeker M."/>
        </authorList>
    </citation>
    <scope>NUCLEOTIDE SEQUENCE [LARGE SCALE GENOMIC DNA]</scope>
    <source>
        <strain evidence="5 6">DSM 100211</strain>
    </source>
</reference>
<name>A0A7W6D2T4_9HYPH</name>
<evidence type="ECO:0000256" key="3">
    <source>
        <dbReference type="ARBA" id="ARBA00023163"/>
    </source>
</evidence>
<feature type="domain" description="HTH crp-type" evidence="4">
    <location>
        <begin position="153"/>
        <end position="217"/>
    </location>
</feature>
<protein>
    <submittedName>
        <fullName evidence="5">CRP-like cAMP-binding protein</fullName>
    </submittedName>
</protein>
<gene>
    <name evidence="5" type="ORF">GGQ64_000902</name>
</gene>
<keyword evidence="6" id="KW-1185">Reference proteome</keyword>
<dbReference type="InterPro" id="IPR012318">
    <property type="entry name" value="HTH_CRP"/>
</dbReference>
<dbReference type="AlphaFoldDB" id="A0A7W6D2T4"/>
<keyword evidence="1" id="KW-0805">Transcription regulation</keyword>
<dbReference type="Pfam" id="PF13545">
    <property type="entry name" value="HTH_Crp_2"/>
    <property type="match status" value="1"/>
</dbReference>
<dbReference type="InterPro" id="IPR014710">
    <property type="entry name" value="RmlC-like_jellyroll"/>
</dbReference>
<sequence>MTEKDNATTFAGNRVLAALRPDARDFLLARGDIRPILAGDTVFDDGAPLTHIVFPLEGVISYVTDIASGRNVEKASLGREGALGLAVVLGGSKALGRSVVQVPGRALWIAVAEFELALHRFDGMRAAMYGYVSAFIEQLMEQAACNSRHTAEQRVSRWLLQAHDRMPGDEFHITQEAVSQLLALRRATVNAVCTDLMDAGAIAYNRGRLIVRNRHVLHGRSCCCYDRMRRAIEA</sequence>